<dbReference type="AlphaFoldDB" id="A0ABD2X0S1"/>
<keyword evidence="12" id="KW-1185">Reference proteome</keyword>
<comment type="subcellular location">
    <subcellularLocation>
        <location evidence="2">Secreted</location>
    </subcellularLocation>
</comment>
<keyword evidence="9" id="KW-0732">Signal</keyword>
<dbReference type="InterPro" id="IPR029058">
    <property type="entry name" value="AB_hydrolase_fold"/>
</dbReference>
<dbReference type="Proteomes" id="UP001627154">
    <property type="component" value="Unassembled WGS sequence"/>
</dbReference>
<keyword evidence="7" id="KW-1015">Disulfide bond</keyword>
<comment type="caution">
    <text evidence="11">The sequence shown here is derived from an EMBL/GenBank/DDBJ whole genome shotgun (WGS) entry which is preliminary data.</text>
</comment>
<keyword evidence="6" id="KW-0378">Hydrolase</keyword>
<dbReference type="GO" id="GO:0005576">
    <property type="term" value="C:extracellular region"/>
    <property type="evidence" value="ECO:0007669"/>
    <property type="project" value="UniProtKB-SubCell"/>
</dbReference>
<reference evidence="11 12" key="1">
    <citation type="journal article" date="2024" name="bioRxiv">
        <title>A reference genome for Trichogramma kaykai: A tiny desert-dwelling parasitoid wasp with competing sex-ratio distorters.</title>
        <authorList>
            <person name="Culotta J."/>
            <person name="Lindsey A.R."/>
        </authorList>
    </citation>
    <scope>NUCLEOTIDE SEQUENCE [LARGE SCALE GENOMIC DNA]</scope>
    <source>
        <strain evidence="11 12">KSX58</strain>
    </source>
</reference>
<comment type="catalytic activity">
    <reaction evidence="1">
        <text>a 1,2-diacyl-sn-glycero-3-phosphocholine + H2O = a 2-acyl-sn-glycero-3-phosphocholine + a fatty acid + H(+)</text>
        <dbReference type="Rhea" id="RHEA:18689"/>
        <dbReference type="ChEBI" id="CHEBI:15377"/>
        <dbReference type="ChEBI" id="CHEBI:15378"/>
        <dbReference type="ChEBI" id="CHEBI:28868"/>
        <dbReference type="ChEBI" id="CHEBI:57643"/>
        <dbReference type="ChEBI" id="CHEBI:57875"/>
        <dbReference type="EC" id="3.1.1.32"/>
    </reaction>
</comment>
<proteinExistence type="inferred from homology"/>
<evidence type="ECO:0000313" key="11">
    <source>
        <dbReference type="EMBL" id="KAL3398568.1"/>
    </source>
</evidence>
<comment type="similarity">
    <text evidence="3 8">Belongs to the AB hydrolase superfamily. Lipase family.</text>
</comment>
<evidence type="ECO:0000256" key="1">
    <source>
        <dbReference type="ARBA" id="ARBA00000111"/>
    </source>
</evidence>
<dbReference type="Gene3D" id="3.40.50.1820">
    <property type="entry name" value="alpha/beta hydrolase"/>
    <property type="match status" value="1"/>
</dbReference>
<dbReference type="SUPFAM" id="SSF53474">
    <property type="entry name" value="alpha/beta-Hydrolases"/>
    <property type="match status" value="1"/>
</dbReference>
<dbReference type="PROSITE" id="PS51257">
    <property type="entry name" value="PROKAR_LIPOPROTEIN"/>
    <property type="match status" value="1"/>
</dbReference>
<evidence type="ECO:0000256" key="4">
    <source>
        <dbReference type="ARBA" id="ARBA00013179"/>
    </source>
</evidence>
<dbReference type="InterPro" id="IPR013818">
    <property type="entry name" value="Lipase"/>
</dbReference>
<keyword evidence="5" id="KW-0964">Secreted</keyword>
<feature type="domain" description="Lipase" evidence="10">
    <location>
        <begin position="54"/>
        <end position="329"/>
    </location>
</feature>
<dbReference type="PANTHER" id="PTHR11610">
    <property type="entry name" value="LIPASE"/>
    <property type="match status" value="1"/>
</dbReference>
<dbReference type="GO" id="GO:0008970">
    <property type="term" value="F:phospholipase A1 activity"/>
    <property type="evidence" value="ECO:0007669"/>
    <property type="project" value="UniProtKB-EC"/>
</dbReference>
<sequence length="334" mass="36492">MKFPALAVILLIVVSQSSISRCQTGSYSALSCALGRSLFYPAIKVANNDLYKSEQIGDNVIFYLYTKEKSEGETIKVGDSDGIQKSSFGYDRPTKILIHGYMADSGSCTGSKDAFLKNGDYNVIVIDWWNMQSLWGSIPKDYFTVAKMVPEVGQYIAEMIDFLENHGMNVETTTLIGHSLGSHAVGIAGNRTSNRVRYIVGLDPAQPSFDDKKPGERLSSGDADFVEVIHTNQGDCGMGEPIGHFDFYPNGGSRQPGCKSNTCSHSRSWELYAESINTSQGFYGRRCADLESAKNGTCSGELALMGDLTKNIATQAGIYYLQTNDASPYARGMR</sequence>
<dbReference type="EC" id="3.1.1.32" evidence="4"/>
<dbReference type="PANTHER" id="PTHR11610:SF173">
    <property type="entry name" value="LIPASE DOMAIN-CONTAINING PROTEIN-RELATED"/>
    <property type="match status" value="1"/>
</dbReference>
<name>A0ABD2X0S1_9HYME</name>
<dbReference type="EMBL" id="JBJJXI010000059">
    <property type="protein sequence ID" value="KAL3398568.1"/>
    <property type="molecule type" value="Genomic_DNA"/>
</dbReference>
<dbReference type="InterPro" id="IPR033906">
    <property type="entry name" value="Lipase_N"/>
</dbReference>
<protein>
    <recommendedName>
        <fullName evidence="4">phospholipase A1</fullName>
        <ecNumber evidence="4">3.1.1.32</ecNumber>
    </recommendedName>
</protein>
<evidence type="ECO:0000256" key="3">
    <source>
        <dbReference type="ARBA" id="ARBA00010701"/>
    </source>
</evidence>
<feature type="chain" id="PRO_5044836663" description="phospholipase A1" evidence="9">
    <location>
        <begin position="23"/>
        <end position="334"/>
    </location>
</feature>
<gene>
    <name evidence="11" type="ORF">TKK_007708</name>
</gene>
<feature type="signal peptide" evidence="9">
    <location>
        <begin position="1"/>
        <end position="22"/>
    </location>
</feature>
<evidence type="ECO:0000259" key="10">
    <source>
        <dbReference type="Pfam" id="PF00151"/>
    </source>
</evidence>
<evidence type="ECO:0000313" key="12">
    <source>
        <dbReference type="Proteomes" id="UP001627154"/>
    </source>
</evidence>
<evidence type="ECO:0000256" key="7">
    <source>
        <dbReference type="ARBA" id="ARBA00023157"/>
    </source>
</evidence>
<dbReference type="InterPro" id="IPR000734">
    <property type="entry name" value="TAG_lipase"/>
</dbReference>
<organism evidence="11 12">
    <name type="scientific">Trichogramma kaykai</name>
    <dbReference type="NCBI Taxonomy" id="54128"/>
    <lineage>
        <taxon>Eukaryota</taxon>
        <taxon>Metazoa</taxon>
        <taxon>Ecdysozoa</taxon>
        <taxon>Arthropoda</taxon>
        <taxon>Hexapoda</taxon>
        <taxon>Insecta</taxon>
        <taxon>Pterygota</taxon>
        <taxon>Neoptera</taxon>
        <taxon>Endopterygota</taxon>
        <taxon>Hymenoptera</taxon>
        <taxon>Apocrita</taxon>
        <taxon>Proctotrupomorpha</taxon>
        <taxon>Chalcidoidea</taxon>
        <taxon>Trichogrammatidae</taxon>
        <taxon>Trichogramma</taxon>
    </lineage>
</organism>
<accession>A0ABD2X0S1</accession>
<evidence type="ECO:0000256" key="6">
    <source>
        <dbReference type="ARBA" id="ARBA00022801"/>
    </source>
</evidence>
<evidence type="ECO:0000256" key="9">
    <source>
        <dbReference type="SAM" id="SignalP"/>
    </source>
</evidence>
<evidence type="ECO:0000256" key="2">
    <source>
        <dbReference type="ARBA" id="ARBA00004613"/>
    </source>
</evidence>
<evidence type="ECO:0000256" key="5">
    <source>
        <dbReference type="ARBA" id="ARBA00022525"/>
    </source>
</evidence>
<dbReference type="CDD" id="cd00707">
    <property type="entry name" value="Pancreat_lipase_like"/>
    <property type="match status" value="1"/>
</dbReference>
<dbReference type="Pfam" id="PF00151">
    <property type="entry name" value="Lipase"/>
    <property type="match status" value="1"/>
</dbReference>
<dbReference type="PRINTS" id="PR00821">
    <property type="entry name" value="TAGLIPASE"/>
</dbReference>
<evidence type="ECO:0000256" key="8">
    <source>
        <dbReference type="RuleBase" id="RU004262"/>
    </source>
</evidence>